<evidence type="ECO:0000256" key="1">
    <source>
        <dbReference type="SAM" id="SignalP"/>
    </source>
</evidence>
<dbReference type="InterPro" id="IPR036465">
    <property type="entry name" value="vWFA_dom_sf"/>
</dbReference>
<feature type="chain" id="PRO_5045485643" evidence="1">
    <location>
        <begin position="20"/>
        <end position="264"/>
    </location>
</feature>
<evidence type="ECO:0000313" key="2">
    <source>
        <dbReference type="EMBL" id="MCZ4092041.1"/>
    </source>
</evidence>
<protein>
    <submittedName>
        <fullName evidence="2">DUF1194 domain-containing protein</fullName>
    </submittedName>
</protein>
<sequence>MLSTLALILALSGSPIQSAAMPADVDVELVLAVDMSGSMDMEEARVQRSGYLQALRHPDFINAVKGGLLGRIAIGYFEWAGLVNEQSVVTWQVIDDAGDAEAFAAKVEARPIGTRRGTSISNAILFGTSLIDSNAFSGARRVIDISGDGPNNTGPPVTPARDGAVGRGIIVNGLAILIRPSVSTGPLDQYYSECVIGGPGSFVLPVHEPEDFAIAIRQKLILEVSGLTPPPALHLAATAPGTDCLIGEKLRPGFLDRIYPELDR</sequence>
<dbReference type="RefSeq" id="WP_173509650.1">
    <property type="nucleotide sequence ID" value="NZ_JABEKV010000001.1"/>
</dbReference>
<organism evidence="2 3">
    <name type="scientific">Sinorhizobium psoraleae</name>
    <dbReference type="NCBI Taxonomy" id="520838"/>
    <lineage>
        <taxon>Bacteria</taxon>
        <taxon>Pseudomonadati</taxon>
        <taxon>Pseudomonadota</taxon>
        <taxon>Alphaproteobacteria</taxon>
        <taxon>Hyphomicrobiales</taxon>
        <taxon>Rhizobiaceae</taxon>
        <taxon>Sinorhizobium/Ensifer group</taxon>
        <taxon>Sinorhizobium</taxon>
    </lineage>
</organism>
<keyword evidence="1" id="KW-0732">Signal</keyword>
<name>A0ABT4KL26_9HYPH</name>
<accession>A0ABT4KL26</accession>
<dbReference type="Gene3D" id="3.40.50.410">
    <property type="entry name" value="von Willebrand factor, type A domain"/>
    <property type="match status" value="1"/>
</dbReference>
<dbReference type="EMBL" id="JAPVOI010000004">
    <property type="protein sequence ID" value="MCZ4092041.1"/>
    <property type="molecule type" value="Genomic_DNA"/>
</dbReference>
<feature type="signal peptide" evidence="1">
    <location>
        <begin position="1"/>
        <end position="19"/>
    </location>
</feature>
<keyword evidence="3" id="KW-1185">Reference proteome</keyword>
<evidence type="ECO:0000313" key="3">
    <source>
        <dbReference type="Proteomes" id="UP001079430"/>
    </source>
</evidence>
<dbReference type="InterPro" id="IPR010607">
    <property type="entry name" value="DUF1194"/>
</dbReference>
<reference evidence="2" key="1">
    <citation type="submission" date="2022-10" db="EMBL/GenBank/DDBJ databases">
        <title>Whole genome sequencing of three plant growth promoting bacteria isolated from Vachellia tortilis subsp. raddiana in Morocco.</title>
        <authorList>
            <person name="Hnini M."/>
            <person name="Zouagui R."/>
            <person name="Zouagui H."/>
            <person name="Chemao Elfihri M.-W."/>
            <person name="Ibrahimi A."/>
            <person name="Sbabou L."/>
            <person name="Aurag J."/>
        </authorList>
    </citation>
    <scope>NUCLEOTIDE SEQUENCE</scope>
    <source>
        <strain evidence="2">LMR678</strain>
    </source>
</reference>
<proteinExistence type="predicted"/>
<dbReference type="Proteomes" id="UP001079430">
    <property type="component" value="Unassembled WGS sequence"/>
</dbReference>
<dbReference type="Pfam" id="PF06707">
    <property type="entry name" value="DUF1194"/>
    <property type="match status" value="1"/>
</dbReference>
<dbReference type="SUPFAM" id="SSF53300">
    <property type="entry name" value="vWA-like"/>
    <property type="match status" value="1"/>
</dbReference>
<comment type="caution">
    <text evidence="2">The sequence shown here is derived from an EMBL/GenBank/DDBJ whole genome shotgun (WGS) entry which is preliminary data.</text>
</comment>
<gene>
    <name evidence="2" type="ORF">O3W52_18785</name>
</gene>